<keyword evidence="2" id="KW-1185">Reference proteome</keyword>
<dbReference type="EMBL" id="BGPR01022301">
    <property type="protein sequence ID" value="GBN88469.1"/>
    <property type="molecule type" value="Genomic_DNA"/>
</dbReference>
<evidence type="ECO:0000313" key="2">
    <source>
        <dbReference type="Proteomes" id="UP000499080"/>
    </source>
</evidence>
<name>A0A4Y2SMN8_ARAVE</name>
<organism evidence="1 2">
    <name type="scientific">Araneus ventricosus</name>
    <name type="common">Orbweaver spider</name>
    <name type="synonym">Epeira ventricosa</name>
    <dbReference type="NCBI Taxonomy" id="182803"/>
    <lineage>
        <taxon>Eukaryota</taxon>
        <taxon>Metazoa</taxon>
        <taxon>Ecdysozoa</taxon>
        <taxon>Arthropoda</taxon>
        <taxon>Chelicerata</taxon>
        <taxon>Arachnida</taxon>
        <taxon>Araneae</taxon>
        <taxon>Araneomorphae</taxon>
        <taxon>Entelegynae</taxon>
        <taxon>Araneoidea</taxon>
        <taxon>Araneidae</taxon>
        <taxon>Araneus</taxon>
    </lineage>
</organism>
<protein>
    <submittedName>
        <fullName evidence="1">Uncharacterized protein</fullName>
    </submittedName>
</protein>
<accession>A0A4Y2SMN8</accession>
<proteinExistence type="predicted"/>
<gene>
    <name evidence="1" type="ORF">AVEN_205953_1</name>
</gene>
<sequence>MSAISAALNSRGDLLIAFFNVHYSPSVCSLWFRLIACLFLSKLEPVFGKLPLCPIWSGRAGCTKEPTQGTGFCVPHGNREQQQLLIPLRFQFG</sequence>
<evidence type="ECO:0000313" key="1">
    <source>
        <dbReference type="EMBL" id="GBN88469.1"/>
    </source>
</evidence>
<reference evidence="1 2" key="1">
    <citation type="journal article" date="2019" name="Sci. Rep.">
        <title>Orb-weaving spider Araneus ventricosus genome elucidates the spidroin gene catalogue.</title>
        <authorList>
            <person name="Kono N."/>
            <person name="Nakamura H."/>
            <person name="Ohtoshi R."/>
            <person name="Moran D.A.P."/>
            <person name="Shinohara A."/>
            <person name="Yoshida Y."/>
            <person name="Fujiwara M."/>
            <person name="Mori M."/>
            <person name="Tomita M."/>
            <person name="Arakawa K."/>
        </authorList>
    </citation>
    <scope>NUCLEOTIDE SEQUENCE [LARGE SCALE GENOMIC DNA]</scope>
</reference>
<comment type="caution">
    <text evidence="1">The sequence shown here is derived from an EMBL/GenBank/DDBJ whole genome shotgun (WGS) entry which is preliminary data.</text>
</comment>
<dbReference type="AlphaFoldDB" id="A0A4Y2SMN8"/>
<dbReference type="Proteomes" id="UP000499080">
    <property type="component" value="Unassembled WGS sequence"/>
</dbReference>